<dbReference type="InterPro" id="IPR041925">
    <property type="entry name" value="CT_Formate-Dh_H"/>
</dbReference>
<dbReference type="PIRSF" id="PIRSF036643">
    <property type="entry name" value="FDH_alpha"/>
    <property type="match status" value="1"/>
</dbReference>
<dbReference type="CDD" id="cd00207">
    <property type="entry name" value="fer2"/>
    <property type="match status" value="1"/>
</dbReference>
<dbReference type="PROSITE" id="PS51379">
    <property type="entry name" value="4FE4S_FER_2"/>
    <property type="match status" value="2"/>
</dbReference>
<dbReference type="GO" id="GO:0008863">
    <property type="term" value="F:formate dehydrogenase (NAD+) activity"/>
    <property type="evidence" value="ECO:0007669"/>
    <property type="project" value="UniProtKB-EC"/>
</dbReference>
<dbReference type="PROSITE" id="PS51085">
    <property type="entry name" value="2FE2S_FER_2"/>
    <property type="match status" value="1"/>
</dbReference>
<dbReference type="PROSITE" id="PS00551">
    <property type="entry name" value="MOLYBDOPTERIN_PROK_1"/>
    <property type="match status" value="1"/>
</dbReference>
<dbReference type="SUPFAM" id="SSF54862">
    <property type="entry name" value="4Fe-4S ferredoxins"/>
    <property type="match status" value="1"/>
</dbReference>
<dbReference type="InterPro" id="IPR017900">
    <property type="entry name" value="4Fe4S_Fe_S_CS"/>
</dbReference>
<dbReference type="Gene3D" id="3.40.228.10">
    <property type="entry name" value="Dimethylsulfoxide Reductase, domain 2"/>
    <property type="match status" value="1"/>
</dbReference>
<evidence type="ECO:0000313" key="12">
    <source>
        <dbReference type="Proteomes" id="UP000244880"/>
    </source>
</evidence>
<dbReference type="InterPro" id="IPR006655">
    <property type="entry name" value="Mopterin_OxRdtase_prok_CS"/>
</dbReference>
<dbReference type="PANTHER" id="PTHR43105">
    <property type="entry name" value="RESPIRATORY NITRATE REDUCTASE"/>
    <property type="match status" value="1"/>
</dbReference>
<dbReference type="Gene3D" id="2.40.40.20">
    <property type="match status" value="1"/>
</dbReference>
<keyword evidence="12" id="KW-1185">Reference proteome</keyword>
<dbReference type="InterPro" id="IPR006657">
    <property type="entry name" value="MoPterin_dinucl-bd_dom"/>
</dbReference>
<dbReference type="SMART" id="SM00926">
    <property type="entry name" value="Molybdop_Fe4S4"/>
    <property type="match status" value="1"/>
</dbReference>
<feature type="domain" description="4Fe-4S ferredoxin-type" evidence="9">
    <location>
        <begin position="185"/>
        <end position="214"/>
    </location>
</feature>
<proteinExistence type="inferred from homology"/>
<evidence type="ECO:0000256" key="6">
    <source>
        <dbReference type="ARBA" id="ARBA00023004"/>
    </source>
</evidence>
<dbReference type="GO" id="GO:0015942">
    <property type="term" value="P:formate metabolic process"/>
    <property type="evidence" value="ECO:0007669"/>
    <property type="project" value="InterPro"/>
</dbReference>
<dbReference type="InterPro" id="IPR050123">
    <property type="entry name" value="Prok_molybdopt-oxidoreductase"/>
</dbReference>
<dbReference type="EC" id="1.17.1.9" evidence="11"/>
<dbReference type="OrthoDB" id="9816402at2"/>
<dbReference type="GO" id="GO:0051539">
    <property type="term" value="F:4 iron, 4 sulfur cluster binding"/>
    <property type="evidence" value="ECO:0007669"/>
    <property type="project" value="UniProtKB-KW"/>
</dbReference>
<dbReference type="GO" id="GO:0043546">
    <property type="term" value="F:molybdopterin cofactor binding"/>
    <property type="evidence" value="ECO:0007669"/>
    <property type="project" value="InterPro"/>
</dbReference>
<dbReference type="Gene3D" id="2.20.25.90">
    <property type="entry name" value="ADC-like domains"/>
    <property type="match status" value="1"/>
</dbReference>
<dbReference type="PROSITE" id="PS00198">
    <property type="entry name" value="4FE4S_FER_1"/>
    <property type="match status" value="1"/>
</dbReference>
<sequence length="920" mass="99921">MSGTVKFTLDGVEVEADAGLSIWEVANGRGLVIPHLCHKPAPGYRPDGNCRACMVEIEGERTLAASCIREPSEGMVVTTNSARAESARKMVVEMLVSDLPDRDVAHDKSAHMWDMADLNGVSESRFPKLEEGRIPLLDDSHVAMSVNLDACISCGLCVRACREVQVNDVIGMSGRGHDSYPTFDMADPMGASTCVACGECVQACPTGALMPAAVTEGAGVGDSKDFDSETESVCAFCGVGCQISIKVKDGKVKYVEGINGPANEGRLCVKGRFGYDYIHHNHRLTKPLIRRDDAPAKGLNVDPGNWQTHFREATWDEALDAAANGLKGRGREVAGFGSAKCTNEEAYLFQKFIREGFKHNNVDHCTRLCHASSVSALIENVGSGAVTATFNEIENADVAIVIGANPIENHPVAATYFKQFTKRGGKLIVMDPRGQALKRFATHMLQFRPGADVSMLNAIMHVIVEEGLYDQQYIDAYTENWDAEKEHLKNFTPEKMSEICGIDAETLRAVARDFAGAKAGMIFWGMGVSQHIHGTDNSRCLISLALMTGQVGRPGSGLHPLRGQNNVQGASDAGLVPMFLPDYQSVMDDGVRSAFTEVWGSDDFSAEKGLTVTEIMDDVHAGNIKAMYVLGENPAMSDPDVEHARDALAKLDHLVVQDIFITETANYADVILPASALYEKSGTVSNTNRQVQRVRPAVTPPGDAREDWWIEVELAKRCGLPWTYTDPSEVFAEMKVNMRSLDNITWDRLATEAVTYPSLTPTDPGQAVVFGDGFPRPEGRARFTPANVIAPDDTPDADYPMILTTGRQLEHWHTGSMTRRASVLDGLEPEANCSLHPSTLRKLGVEPGGHVRLTTKRGSIEIMARMDRAVAPDMVFLPFAFVEAAANILTNPAIDPYGKIPEFKFSAVKVEKAEGAIAAE</sequence>
<dbReference type="Pfam" id="PF12838">
    <property type="entry name" value="Fer4_7"/>
    <property type="match status" value="1"/>
</dbReference>
<evidence type="ECO:0000256" key="1">
    <source>
        <dbReference type="ARBA" id="ARBA00007023"/>
    </source>
</evidence>
<dbReference type="Gene3D" id="3.10.20.740">
    <property type="match status" value="1"/>
</dbReference>
<dbReference type="Gene3D" id="3.40.50.740">
    <property type="match status" value="1"/>
</dbReference>
<dbReference type="Pfam" id="PF01568">
    <property type="entry name" value="Molydop_binding"/>
    <property type="match status" value="1"/>
</dbReference>
<dbReference type="InterPro" id="IPR001041">
    <property type="entry name" value="2Fe-2S_ferredoxin-type"/>
</dbReference>
<dbReference type="AlphaFoldDB" id="A0A2R8B9H3"/>
<evidence type="ECO:0000259" key="10">
    <source>
        <dbReference type="PROSITE" id="PS51669"/>
    </source>
</evidence>
<keyword evidence="3" id="KW-0479">Metal-binding</keyword>
<dbReference type="InterPro" id="IPR017896">
    <property type="entry name" value="4Fe4S_Fe-S-bd"/>
</dbReference>
<dbReference type="InterPro" id="IPR006656">
    <property type="entry name" value="Mopterin_OxRdtase"/>
</dbReference>
<dbReference type="GO" id="GO:0003954">
    <property type="term" value="F:NADH dehydrogenase activity"/>
    <property type="evidence" value="ECO:0007669"/>
    <property type="project" value="TreeGrafter"/>
</dbReference>
<evidence type="ECO:0000313" key="11">
    <source>
        <dbReference type="EMBL" id="SPH19722.1"/>
    </source>
</evidence>
<dbReference type="GO" id="GO:0046872">
    <property type="term" value="F:metal ion binding"/>
    <property type="evidence" value="ECO:0007669"/>
    <property type="project" value="UniProtKB-KW"/>
</dbReference>
<evidence type="ECO:0000256" key="7">
    <source>
        <dbReference type="ARBA" id="ARBA00023014"/>
    </source>
</evidence>
<keyword evidence="6" id="KW-0408">Iron</keyword>
<dbReference type="InterPro" id="IPR027467">
    <property type="entry name" value="MopterinOxRdtase_cofactor_BS"/>
</dbReference>
<keyword evidence="7" id="KW-0411">Iron-sulfur</keyword>
<protein>
    <submittedName>
        <fullName evidence="11">Formate dehydrogenase</fullName>
        <ecNumber evidence="11">1.17.1.9</ecNumber>
    </submittedName>
</protein>
<feature type="domain" description="4Fe-4S ferredoxin-type" evidence="9">
    <location>
        <begin position="142"/>
        <end position="172"/>
    </location>
</feature>
<dbReference type="GO" id="GO:0016020">
    <property type="term" value="C:membrane"/>
    <property type="evidence" value="ECO:0007669"/>
    <property type="project" value="TreeGrafter"/>
</dbReference>
<reference evidence="11 12" key="1">
    <citation type="submission" date="2018-03" db="EMBL/GenBank/DDBJ databases">
        <authorList>
            <person name="Keele B.F."/>
        </authorList>
    </citation>
    <scope>NUCLEOTIDE SEQUENCE [LARGE SCALE GENOMIC DNA]</scope>
    <source>
        <strain evidence="11 12">CECT 8599</strain>
    </source>
</reference>
<dbReference type="InterPro" id="IPR006478">
    <property type="entry name" value="Formate_DH_asu"/>
</dbReference>
<evidence type="ECO:0000259" key="8">
    <source>
        <dbReference type="PROSITE" id="PS51085"/>
    </source>
</evidence>
<name>A0A2R8B9H3_9RHOB</name>
<dbReference type="GO" id="GO:0022904">
    <property type="term" value="P:respiratory electron transport chain"/>
    <property type="evidence" value="ECO:0007669"/>
    <property type="project" value="TreeGrafter"/>
</dbReference>
<dbReference type="Gene3D" id="3.30.70.20">
    <property type="match status" value="1"/>
</dbReference>
<keyword evidence="4" id="KW-0677">Repeat</keyword>
<dbReference type="SUPFAM" id="SSF54292">
    <property type="entry name" value="2Fe-2S ferredoxin-like"/>
    <property type="match status" value="1"/>
</dbReference>
<dbReference type="SUPFAM" id="SSF53706">
    <property type="entry name" value="Formate dehydrogenase/DMSO reductase, domains 1-3"/>
    <property type="match status" value="1"/>
</dbReference>
<dbReference type="PROSITE" id="PS00490">
    <property type="entry name" value="MOLYBDOPTERIN_PROK_2"/>
    <property type="match status" value="1"/>
</dbReference>
<dbReference type="Pfam" id="PF00384">
    <property type="entry name" value="Molybdopterin"/>
    <property type="match status" value="1"/>
</dbReference>
<comment type="similarity">
    <text evidence="1">In the C-terminal section; belongs to the prokaryotic molybdopterin-containing oxidoreductase family.</text>
</comment>
<dbReference type="InterPro" id="IPR036010">
    <property type="entry name" value="2Fe-2S_ferredoxin-like_sf"/>
</dbReference>
<evidence type="ECO:0000256" key="4">
    <source>
        <dbReference type="ARBA" id="ARBA00022737"/>
    </source>
</evidence>
<dbReference type="Pfam" id="PF04879">
    <property type="entry name" value="Molybdop_Fe4S4"/>
    <property type="match status" value="1"/>
</dbReference>
<dbReference type="Pfam" id="PF13510">
    <property type="entry name" value="Fer2_4"/>
    <property type="match status" value="1"/>
</dbReference>
<dbReference type="GO" id="GO:1990204">
    <property type="term" value="C:oxidoreductase complex"/>
    <property type="evidence" value="ECO:0007669"/>
    <property type="project" value="UniProtKB-ARBA"/>
</dbReference>
<dbReference type="PANTHER" id="PTHR43105:SF14">
    <property type="entry name" value="FORMATE DEHYDROGENASE H"/>
    <property type="match status" value="1"/>
</dbReference>
<evidence type="ECO:0000256" key="5">
    <source>
        <dbReference type="ARBA" id="ARBA00023002"/>
    </source>
</evidence>
<dbReference type="CDD" id="cd02790">
    <property type="entry name" value="MopB_CT_Formate-Dh_H"/>
    <property type="match status" value="1"/>
</dbReference>
<dbReference type="InterPro" id="IPR041924">
    <property type="entry name" value="Formate_Dh-H_N"/>
</dbReference>
<dbReference type="NCBIfam" id="TIGR01591">
    <property type="entry name" value="Fdh-alpha"/>
    <property type="match status" value="1"/>
</dbReference>
<accession>A0A2R8B9H3</accession>
<gene>
    <name evidence="11" type="ORF">ASD8599_00457</name>
</gene>
<dbReference type="PROSITE" id="PS51669">
    <property type="entry name" value="4FE4S_MOW_BIS_MGD"/>
    <property type="match status" value="1"/>
</dbReference>
<feature type="domain" description="2Fe-2S ferredoxin-type" evidence="8">
    <location>
        <begin position="3"/>
        <end position="83"/>
    </location>
</feature>
<dbReference type="InterPro" id="IPR009010">
    <property type="entry name" value="Asp_de-COase-like_dom_sf"/>
</dbReference>
<organism evidence="11 12">
    <name type="scientific">Ascidiaceihabitans donghaensis</name>
    <dbReference type="NCBI Taxonomy" id="1510460"/>
    <lineage>
        <taxon>Bacteria</taxon>
        <taxon>Pseudomonadati</taxon>
        <taxon>Pseudomonadota</taxon>
        <taxon>Alphaproteobacteria</taxon>
        <taxon>Rhodobacterales</taxon>
        <taxon>Paracoccaceae</taxon>
        <taxon>Ascidiaceihabitans</taxon>
    </lineage>
</organism>
<evidence type="ECO:0000256" key="2">
    <source>
        <dbReference type="ARBA" id="ARBA00022485"/>
    </source>
</evidence>
<evidence type="ECO:0000259" key="9">
    <source>
        <dbReference type="PROSITE" id="PS51379"/>
    </source>
</evidence>
<evidence type="ECO:0000256" key="3">
    <source>
        <dbReference type="ARBA" id="ARBA00022723"/>
    </source>
</evidence>
<dbReference type="FunFam" id="3.30.70.20:FF:000035">
    <property type="entry name" value="Iron hydrogenase 1"/>
    <property type="match status" value="1"/>
</dbReference>
<dbReference type="CDD" id="cd02753">
    <property type="entry name" value="MopB_Formate-Dh-H"/>
    <property type="match status" value="1"/>
</dbReference>
<dbReference type="Proteomes" id="UP000244880">
    <property type="component" value="Unassembled WGS sequence"/>
</dbReference>
<dbReference type="EMBL" id="OMOR01000001">
    <property type="protein sequence ID" value="SPH19722.1"/>
    <property type="molecule type" value="Genomic_DNA"/>
</dbReference>
<dbReference type="RefSeq" id="WP_108827030.1">
    <property type="nucleotide sequence ID" value="NZ_OMOR01000001.1"/>
</dbReference>
<feature type="domain" description="4Fe-4S Mo/W bis-MGD-type" evidence="10">
    <location>
        <begin position="227"/>
        <end position="282"/>
    </location>
</feature>
<dbReference type="SUPFAM" id="SSF50692">
    <property type="entry name" value="ADC-like"/>
    <property type="match status" value="1"/>
</dbReference>
<keyword evidence="5 11" id="KW-0560">Oxidoreductase</keyword>
<keyword evidence="2" id="KW-0004">4Fe-4S</keyword>
<dbReference type="InterPro" id="IPR006963">
    <property type="entry name" value="Mopterin_OxRdtase_4Fe-4S_dom"/>
</dbReference>